<dbReference type="Gene3D" id="3.30.465.10">
    <property type="match status" value="1"/>
</dbReference>
<evidence type="ECO:0000256" key="1">
    <source>
        <dbReference type="ARBA" id="ARBA00001974"/>
    </source>
</evidence>
<evidence type="ECO:0000256" key="4">
    <source>
        <dbReference type="ARBA" id="ARBA00022729"/>
    </source>
</evidence>
<dbReference type="GO" id="GO:0071949">
    <property type="term" value="F:FAD binding"/>
    <property type="evidence" value="ECO:0007669"/>
    <property type="project" value="InterPro"/>
</dbReference>
<dbReference type="Gene3D" id="3.40.462.20">
    <property type="match status" value="1"/>
</dbReference>
<evidence type="ECO:0000313" key="8">
    <source>
        <dbReference type="EMBL" id="QCD83973.1"/>
    </source>
</evidence>
<protein>
    <submittedName>
        <fullName evidence="8">CO dehydrogenase flavoprotein-like</fullName>
    </submittedName>
</protein>
<accession>A0A4D6L643</accession>
<dbReference type="PROSITE" id="PS51387">
    <property type="entry name" value="FAD_PCMH"/>
    <property type="match status" value="2"/>
</dbReference>
<feature type="domain" description="FAD-binding PCMH-type" evidence="7">
    <location>
        <begin position="138"/>
        <end position="312"/>
    </location>
</feature>
<name>A0A4D6L643_VIGUN</name>
<evidence type="ECO:0000256" key="5">
    <source>
        <dbReference type="ARBA" id="ARBA00022827"/>
    </source>
</evidence>
<dbReference type="Gene3D" id="3.30.43.10">
    <property type="entry name" value="Uridine Diphospho-n-acetylenolpyruvylglucosamine Reductase, domain 2"/>
    <property type="match status" value="2"/>
</dbReference>
<dbReference type="GO" id="GO:0016491">
    <property type="term" value="F:oxidoreductase activity"/>
    <property type="evidence" value="ECO:0007669"/>
    <property type="project" value="InterPro"/>
</dbReference>
<gene>
    <name evidence="8" type="ORF">DEO72_LG2g4322</name>
</gene>
<reference evidence="8 9" key="1">
    <citation type="submission" date="2019-04" db="EMBL/GenBank/DDBJ databases">
        <title>An improved genome assembly and genetic linkage map for asparagus bean, Vigna unguiculata ssp. sesquipedialis.</title>
        <authorList>
            <person name="Xia Q."/>
            <person name="Zhang R."/>
            <person name="Dong Y."/>
        </authorList>
    </citation>
    <scope>NUCLEOTIDE SEQUENCE [LARGE SCALE GENOMIC DNA]</scope>
    <source>
        <tissue evidence="8">Leaf</tissue>
    </source>
</reference>
<dbReference type="SUPFAM" id="SSF56176">
    <property type="entry name" value="FAD-binding/transporter-associated domain-like"/>
    <property type="match status" value="2"/>
</dbReference>
<comment type="similarity">
    <text evidence="2">Belongs to the oxygen-dependent FAD-linked oxidoreductase family.</text>
</comment>
<evidence type="ECO:0000313" key="9">
    <source>
        <dbReference type="Proteomes" id="UP000501690"/>
    </source>
</evidence>
<dbReference type="InterPro" id="IPR012951">
    <property type="entry name" value="BBE"/>
</dbReference>
<organism evidence="8 9">
    <name type="scientific">Vigna unguiculata</name>
    <name type="common">Cowpea</name>
    <dbReference type="NCBI Taxonomy" id="3917"/>
    <lineage>
        <taxon>Eukaryota</taxon>
        <taxon>Viridiplantae</taxon>
        <taxon>Streptophyta</taxon>
        <taxon>Embryophyta</taxon>
        <taxon>Tracheophyta</taxon>
        <taxon>Spermatophyta</taxon>
        <taxon>Magnoliopsida</taxon>
        <taxon>eudicotyledons</taxon>
        <taxon>Gunneridae</taxon>
        <taxon>Pentapetalae</taxon>
        <taxon>rosids</taxon>
        <taxon>fabids</taxon>
        <taxon>Fabales</taxon>
        <taxon>Fabaceae</taxon>
        <taxon>Papilionoideae</taxon>
        <taxon>50 kb inversion clade</taxon>
        <taxon>NPAAA clade</taxon>
        <taxon>indigoferoid/millettioid clade</taxon>
        <taxon>Phaseoleae</taxon>
        <taxon>Vigna</taxon>
    </lineage>
</organism>
<evidence type="ECO:0000256" key="3">
    <source>
        <dbReference type="ARBA" id="ARBA00022630"/>
    </source>
</evidence>
<dbReference type="InterPro" id="IPR006094">
    <property type="entry name" value="Oxid_FAD_bind_N"/>
</dbReference>
<keyword evidence="4" id="KW-0732">Signal</keyword>
<dbReference type="AlphaFoldDB" id="A0A4D6L643"/>
<dbReference type="InterPro" id="IPR016166">
    <property type="entry name" value="FAD-bd_PCMH"/>
</dbReference>
<sequence>MHSASYNVVRTHTTIPKVGMSIRNSRFFNRSSKPQVIVTPLDVSHIQATIICSQRHGLQIRTRSGGHDYEGLSYVAEVPFVILDLFNLQQITVDVENRTAWVQAGATLGELYYTISQKSKTLGFPAGMSIRNSRFFNRSSKPQVIVTPLDVSHIQATIICSQRHGLQIRTRSGGHDYEGLSYVAEVPFVILDLFNLQQITVDVENRTAWVQAGATLGELYYTISQKSKTLGFPAGVCATVGTGGHFSGGGYGFLMRKYGLAADNIIDAHIIDVNGNLLDREAMGEDLFWAIRGGGGASFGVIVAWKIKLVPVPSTVTVFNVARTLEENATEIIQKWQLVANKMDERIFIRVDVKKANSSEHGKQTIQANFVSMFQGGVEELIPLMQKSLPELGLDKKDCTETSWIGSVVFANAVLVGSAVNEAPEVLLNRTRFRPGINKAKSDYVRKPIPVEGLQGLWRLLYEVPDGELQFAPYGGRMDEISDSEISFAHRSGYIFHIHYVIVWEEEGDEAAQRYMNWIRKVYKYMEPYVSNSPRAAYVNYRDLDIGVNNNGYTSYHQASIWGVKYFGNNFRRLATVKTKVDPHNFFKNEQSIPTLSADEEN</sequence>
<feature type="domain" description="FAD-binding PCMH-type" evidence="7">
    <location>
        <begin position="30"/>
        <end position="132"/>
    </location>
</feature>
<evidence type="ECO:0000256" key="6">
    <source>
        <dbReference type="ARBA" id="ARBA00023180"/>
    </source>
</evidence>
<dbReference type="Pfam" id="PF08031">
    <property type="entry name" value="BBE"/>
    <property type="match status" value="1"/>
</dbReference>
<proteinExistence type="inferred from homology"/>
<keyword evidence="9" id="KW-1185">Reference proteome</keyword>
<keyword evidence="5" id="KW-0274">FAD</keyword>
<dbReference type="InterPro" id="IPR016169">
    <property type="entry name" value="FAD-bd_PCMH_sub2"/>
</dbReference>
<dbReference type="Proteomes" id="UP000501690">
    <property type="component" value="Linkage Group LG2"/>
</dbReference>
<comment type="cofactor">
    <cofactor evidence="1">
        <name>FAD</name>
        <dbReference type="ChEBI" id="CHEBI:57692"/>
    </cofactor>
</comment>
<evidence type="ECO:0000256" key="2">
    <source>
        <dbReference type="ARBA" id="ARBA00005466"/>
    </source>
</evidence>
<keyword evidence="3" id="KW-0285">Flavoprotein</keyword>
<dbReference type="InterPro" id="IPR016167">
    <property type="entry name" value="FAD-bd_PCMH_sub1"/>
</dbReference>
<dbReference type="EMBL" id="CP039346">
    <property type="protein sequence ID" value="QCD83973.1"/>
    <property type="molecule type" value="Genomic_DNA"/>
</dbReference>
<keyword evidence="6" id="KW-0325">Glycoprotein</keyword>
<dbReference type="PANTHER" id="PTHR32448">
    <property type="entry name" value="OS08G0158400 PROTEIN"/>
    <property type="match status" value="1"/>
</dbReference>
<dbReference type="Pfam" id="PF01565">
    <property type="entry name" value="FAD_binding_4"/>
    <property type="match status" value="2"/>
</dbReference>
<evidence type="ECO:0000259" key="7">
    <source>
        <dbReference type="PROSITE" id="PS51387"/>
    </source>
</evidence>
<dbReference type="InterPro" id="IPR036318">
    <property type="entry name" value="FAD-bd_PCMH-like_sf"/>
</dbReference>